<evidence type="ECO:0000313" key="2">
    <source>
        <dbReference type="Proteomes" id="UP000051302"/>
    </source>
</evidence>
<name>A0A0R1WQU3_9LACO</name>
<sequence length="102" mass="11431">MGQRTADRPNYCKKCGQPYPWTSLIISTVIELLDLDEEVSDQDKTLIKSAIPDLLVDTPQTKLAEAKFKKGFSKVSILVKDSLYNLLVDVLSDTVKKSIFPN</sequence>
<dbReference type="Pfam" id="PF10083">
    <property type="entry name" value="DUF2321"/>
    <property type="match status" value="1"/>
</dbReference>
<proteinExistence type="predicted"/>
<gene>
    <name evidence="1" type="ORF">FD31_GL002649</name>
</gene>
<protein>
    <submittedName>
        <fullName evidence="1">Uncharacterized protein</fullName>
    </submittedName>
</protein>
<dbReference type="AlphaFoldDB" id="A0A0R1WQU3"/>
<reference evidence="1 2" key="1">
    <citation type="journal article" date="2015" name="Genome Announc.">
        <title>Expanding the biotechnology potential of lactobacilli through comparative genomics of 213 strains and associated genera.</title>
        <authorList>
            <person name="Sun Z."/>
            <person name="Harris H.M."/>
            <person name="McCann A."/>
            <person name="Guo C."/>
            <person name="Argimon S."/>
            <person name="Zhang W."/>
            <person name="Yang X."/>
            <person name="Jeffery I.B."/>
            <person name="Cooney J.C."/>
            <person name="Kagawa T.F."/>
            <person name="Liu W."/>
            <person name="Song Y."/>
            <person name="Salvetti E."/>
            <person name="Wrobel A."/>
            <person name="Rasinkangas P."/>
            <person name="Parkhill J."/>
            <person name="Rea M.C."/>
            <person name="O'Sullivan O."/>
            <person name="Ritari J."/>
            <person name="Douillard F.P."/>
            <person name="Paul Ross R."/>
            <person name="Yang R."/>
            <person name="Briner A.E."/>
            <person name="Felis G.E."/>
            <person name="de Vos W.M."/>
            <person name="Barrangou R."/>
            <person name="Klaenhammer T.R."/>
            <person name="Caufield P.W."/>
            <person name="Cui Y."/>
            <person name="Zhang H."/>
            <person name="O'Toole P.W."/>
        </authorList>
    </citation>
    <scope>NUCLEOTIDE SEQUENCE [LARGE SCALE GENOMIC DNA]</scope>
    <source>
        <strain evidence="1 2">DSM 16982</strain>
    </source>
</reference>
<evidence type="ECO:0000313" key="1">
    <source>
        <dbReference type="EMBL" id="KRM17459.1"/>
    </source>
</evidence>
<organism evidence="1 2">
    <name type="scientific">Companilactobacillus nantensis DSM 16982</name>
    <dbReference type="NCBI Taxonomy" id="1423774"/>
    <lineage>
        <taxon>Bacteria</taxon>
        <taxon>Bacillati</taxon>
        <taxon>Bacillota</taxon>
        <taxon>Bacilli</taxon>
        <taxon>Lactobacillales</taxon>
        <taxon>Lactobacillaceae</taxon>
        <taxon>Companilactobacillus</taxon>
    </lineage>
</organism>
<accession>A0A0R1WQU3</accession>
<dbReference type="EMBL" id="AZFV01000009">
    <property type="protein sequence ID" value="KRM17459.1"/>
    <property type="molecule type" value="Genomic_DNA"/>
</dbReference>
<keyword evidence="2" id="KW-1185">Reference proteome</keyword>
<dbReference type="STRING" id="1423774.FD31_GL002649"/>
<dbReference type="InterPro" id="IPR016891">
    <property type="entry name" value="DUF2321"/>
</dbReference>
<dbReference type="PATRIC" id="fig|1423774.3.peg.2756"/>
<comment type="caution">
    <text evidence="1">The sequence shown here is derived from an EMBL/GenBank/DDBJ whole genome shotgun (WGS) entry which is preliminary data.</text>
</comment>
<dbReference type="Proteomes" id="UP000051302">
    <property type="component" value="Unassembled WGS sequence"/>
</dbReference>